<dbReference type="RefSeq" id="WP_085233575.1">
    <property type="nucleotide sequence ID" value="NZ_AP022613.1"/>
</dbReference>
<organism evidence="1 2">
    <name type="scientific">Mycobacterium conspicuum</name>
    <dbReference type="NCBI Taxonomy" id="44010"/>
    <lineage>
        <taxon>Bacteria</taxon>
        <taxon>Bacillati</taxon>
        <taxon>Actinomycetota</taxon>
        <taxon>Actinomycetes</taxon>
        <taxon>Mycobacteriales</taxon>
        <taxon>Mycobacteriaceae</taxon>
        <taxon>Mycobacterium</taxon>
    </lineage>
</organism>
<dbReference type="STRING" id="44010.AWC00_15470"/>
<dbReference type="Gene3D" id="3.40.50.1240">
    <property type="entry name" value="Phosphoglycerate mutase-like"/>
    <property type="match status" value="1"/>
</dbReference>
<dbReference type="CDD" id="cd07067">
    <property type="entry name" value="HP_PGM_like"/>
    <property type="match status" value="1"/>
</dbReference>
<dbReference type="OrthoDB" id="9793115at2"/>
<dbReference type="AlphaFoldDB" id="A0A1X1TAJ5"/>
<evidence type="ECO:0000313" key="2">
    <source>
        <dbReference type="Proteomes" id="UP000467385"/>
    </source>
</evidence>
<dbReference type="SMART" id="SM00855">
    <property type="entry name" value="PGAM"/>
    <property type="match status" value="1"/>
</dbReference>
<proteinExistence type="predicted"/>
<gene>
    <name evidence="1" type="primary">lpqD</name>
    <name evidence="1" type="ORF">MCNS_07540</name>
</gene>
<dbReference type="InterPro" id="IPR029033">
    <property type="entry name" value="His_PPase_superfam"/>
</dbReference>
<dbReference type="InterPro" id="IPR013078">
    <property type="entry name" value="His_Pase_superF_clade-1"/>
</dbReference>
<name>A0A1X1TAJ5_9MYCO</name>
<evidence type="ECO:0000313" key="1">
    <source>
        <dbReference type="EMBL" id="BBZ37691.1"/>
    </source>
</evidence>
<dbReference type="Proteomes" id="UP000467385">
    <property type="component" value="Chromosome"/>
</dbReference>
<dbReference type="EMBL" id="AP022613">
    <property type="protein sequence ID" value="BBZ37691.1"/>
    <property type="molecule type" value="Genomic_DNA"/>
</dbReference>
<dbReference type="SUPFAM" id="SSF53254">
    <property type="entry name" value="Phosphoglycerate mutase-like"/>
    <property type="match status" value="1"/>
</dbReference>
<dbReference type="Pfam" id="PF00300">
    <property type="entry name" value="His_Phos_1"/>
    <property type="match status" value="1"/>
</dbReference>
<keyword evidence="2" id="KW-1185">Reference proteome</keyword>
<protein>
    <submittedName>
        <fullName evidence="1">Histidine phosphatase family protein</fullName>
    </submittedName>
</protein>
<sequence>MRNRTDWKAAKVLAVLAATILVGACGGTPQARNITVTFVRNAQSQADADGVLDTNVPGPSLTDEGKGQAQQLVHQLRHSDSNGPADAIYASPMAEAQQTAGPLASELGKQVEIIQGLQPLNAGWYNGKPQSMANSTYMVAPTNWLNGDVGDSIPGSVSGKDFNDQFTAAVRKIYDSGHSKPAVFSQGTAIMVWTLLNVKNPKDSLLTSHPLPNAGRVVITGNPMDGWTLVDWDGIRSFN</sequence>
<accession>A0A1X1TAJ5</accession>
<dbReference type="PROSITE" id="PS51257">
    <property type="entry name" value="PROKAR_LIPOPROTEIN"/>
    <property type="match status" value="1"/>
</dbReference>
<reference evidence="1 2" key="1">
    <citation type="journal article" date="2019" name="Emerg. Microbes Infect.">
        <title>Comprehensive subspecies identification of 175 nontuberculous mycobacteria species based on 7547 genomic profiles.</title>
        <authorList>
            <person name="Matsumoto Y."/>
            <person name="Kinjo T."/>
            <person name="Motooka D."/>
            <person name="Nabeya D."/>
            <person name="Jung N."/>
            <person name="Uechi K."/>
            <person name="Horii T."/>
            <person name="Iida T."/>
            <person name="Fujita J."/>
            <person name="Nakamura S."/>
        </authorList>
    </citation>
    <scope>NUCLEOTIDE SEQUENCE [LARGE SCALE GENOMIC DNA]</scope>
    <source>
        <strain evidence="1 2">JCM 14738</strain>
    </source>
</reference>